<sequence length="99" mass="10602">MYDEDKSVKLYVVLTLNTLVGHSTVVQMSNSPTNNRAVLFSIAKLNISPATIFSLVVAETLTSSEELAFEGSGLSVTLVIIGIPSYSGHLPNEVFLLTS</sequence>
<name>A0A9N9AP89_9GLOM</name>
<proteinExistence type="predicted"/>
<accession>A0A9N9AP89</accession>
<protein>
    <submittedName>
        <fullName evidence="1">4422_t:CDS:1</fullName>
    </submittedName>
</protein>
<organism evidence="1 2">
    <name type="scientific">Racocetra fulgida</name>
    <dbReference type="NCBI Taxonomy" id="60492"/>
    <lineage>
        <taxon>Eukaryota</taxon>
        <taxon>Fungi</taxon>
        <taxon>Fungi incertae sedis</taxon>
        <taxon>Mucoromycota</taxon>
        <taxon>Glomeromycotina</taxon>
        <taxon>Glomeromycetes</taxon>
        <taxon>Diversisporales</taxon>
        <taxon>Gigasporaceae</taxon>
        <taxon>Racocetra</taxon>
    </lineage>
</organism>
<comment type="caution">
    <text evidence="1">The sequence shown here is derived from an EMBL/GenBank/DDBJ whole genome shotgun (WGS) entry which is preliminary data.</text>
</comment>
<reference evidence="1" key="1">
    <citation type="submission" date="2021-06" db="EMBL/GenBank/DDBJ databases">
        <authorList>
            <person name="Kallberg Y."/>
            <person name="Tangrot J."/>
            <person name="Rosling A."/>
        </authorList>
    </citation>
    <scope>NUCLEOTIDE SEQUENCE</scope>
    <source>
        <strain evidence="1">IN212</strain>
    </source>
</reference>
<keyword evidence="2" id="KW-1185">Reference proteome</keyword>
<dbReference type="AlphaFoldDB" id="A0A9N9AP89"/>
<evidence type="ECO:0000313" key="2">
    <source>
        <dbReference type="Proteomes" id="UP000789396"/>
    </source>
</evidence>
<dbReference type="EMBL" id="CAJVPZ010003743">
    <property type="protein sequence ID" value="CAG8535140.1"/>
    <property type="molecule type" value="Genomic_DNA"/>
</dbReference>
<gene>
    <name evidence="1" type="ORF">RFULGI_LOCUS3971</name>
</gene>
<evidence type="ECO:0000313" key="1">
    <source>
        <dbReference type="EMBL" id="CAG8535140.1"/>
    </source>
</evidence>
<dbReference type="Proteomes" id="UP000789396">
    <property type="component" value="Unassembled WGS sequence"/>
</dbReference>